<keyword evidence="2 8" id="KW-0813">Transport</keyword>
<dbReference type="Pfam" id="PF13715">
    <property type="entry name" value="CarbopepD_reg_2"/>
    <property type="match status" value="1"/>
</dbReference>
<dbReference type="Gene3D" id="2.60.40.1120">
    <property type="entry name" value="Carboxypeptidase-like, regulatory domain"/>
    <property type="match status" value="1"/>
</dbReference>
<dbReference type="RefSeq" id="WP_206980029.1">
    <property type="nucleotide sequence ID" value="NZ_JAFLQZ010000001.1"/>
</dbReference>
<comment type="similarity">
    <text evidence="8 9">Belongs to the TonB-dependent receptor family.</text>
</comment>
<keyword evidence="14" id="KW-1185">Reference proteome</keyword>
<evidence type="ECO:0000259" key="11">
    <source>
        <dbReference type="Pfam" id="PF00593"/>
    </source>
</evidence>
<dbReference type="InterPro" id="IPR039426">
    <property type="entry name" value="TonB-dep_rcpt-like"/>
</dbReference>
<accession>A0A939ESL7</accession>
<comment type="caution">
    <text evidence="13">The sequence shown here is derived from an EMBL/GenBank/DDBJ whole genome shotgun (WGS) entry which is preliminary data.</text>
</comment>
<evidence type="ECO:0000256" key="4">
    <source>
        <dbReference type="ARBA" id="ARBA00022692"/>
    </source>
</evidence>
<keyword evidence="7 8" id="KW-0998">Cell outer membrane</keyword>
<keyword evidence="3 8" id="KW-1134">Transmembrane beta strand</keyword>
<dbReference type="EMBL" id="JAFLQZ010000001">
    <property type="protein sequence ID" value="MBO0356522.1"/>
    <property type="molecule type" value="Genomic_DNA"/>
</dbReference>
<feature type="domain" description="TonB-dependent receptor plug" evidence="12">
    <location>
        <begin position="125"/>
        <end position="240"/>
    </location>
</feature>
<dbReference type="InterPro" id="IPR036942">
    <property type="entry name" value="Beta-barrel_TonB_sf"/>
</dbReference>
<evidence type="ECO:0000256" key="6">
    <source>
        <dbReference type="ARBA" id="ARBA00023136"/>
    </source>
</evidence>
<dbReference type="InterPro" id="IPR023997">
    <property type="entry name" value="TonB-dep_OMP_SusC/RagA_CS"/>
</dbReference>
<evidence type="ECO:0000256" key="2">
    <source>
        <dbReference type="ARBA" id="ARBA00022448"/>
    </source>
</evidence>
<reference evidence="13" key="1">
    <citation type="submission" date="2021-03" db="EMBL/GenBank/DDBJ databases">
        <authorList>
            <person name="Kim M.K."/>
        </authorList>
    </citation>
    <scope>NUCLEOTIDE SEQUENCE</scope>
    <source>
        <strain evidence="13">BT186</strain>
    </source>
</reference>
<evidence type="ECO:0000256" key="10">
    <source>
        <dbReference type="SAM" id="SignalP"/>
    </source>
</evidence>
<dbReference type="InterPro" id="IPR023996">
    <property type="entry name" value="TonB-dep_OMP_SusC/RagA"/>
</dbReference>
<dbReference type="Gene3D" id="2.170.130.10">
    <property type="entry name" value="TonB-dependent receptor, plug domain"/>
    <property type="match status" value="1"/>
</dbReference>
<protein>
    <submittedName>
        <fullName evidence="13">SusC/RagA family TonB-linked outer membrane protein</fullName>
    </submittedName>
</protein>
<feature type="domain" description="TonB-dependent receptor-like beta-barrel" evidence="11">
    <location>
        <begin position="404"/>
        <end position="977"/>
    </location>
</feature>
<evidence type="ECO:0000313" key="14">
    <source>
        <dbReference type="Proteomes" id="UP000664144"/>
    </source>
</evidence>
<dbReference type="NCBIfam" id="TIGR04056">
    <property type="entry name" value="OMP_RagA_SusC"/>
    <property type="match status" value="1"/>
</dbReference>
<dbReference type="InterPro" id="IPR037066">
    <property type="entry name" value="Plug_dom_sf"/>
</dbReference>
<dbReference type="SUPFAM" id="SSF56935">
    <property type="entry name" value="Porins"/>
    <property type="match status" value="1"/>
</dbReference>
<keyword evidence="5 9" id="KW-0798">TonB box</keyword>
<proteinExistence type="inferred from homology"/>
<feature type="chain" id="PRO_5037244502" evidence="10">
    <location>
        <begin position="26"/>
        <end position="1014"/>
    </location>
</feature>
<feature type="signal peptide" evidence="10">
    <location>
        <begin position="1"/>
        <end position="25"/>
    </location>
</feature>
<gene>
    <name evidence="13" type="ORF">J0X19_01065</name>
</gene>
<comment type="subcellular location">
    <subcellularLocation>
        <location evidence="1 8">Cell outer membrane</location>
        <topology evidence="1 8">Multi-pass membrane protein</topology>
    </subcellularLocation>
</comment>
<organism evidence="13 14">
    <name type="scientific">Hymenobacter telluris</name>
    <dbReference type="NCBI Taxonomy" id="2816474"/>
    <lineage>
        <taxon>Bacteria</taxon>
        <taxon>Pseudomonadati</taxon>
        <taxon>Bacteroidota</taxon>
        <taxon>Cytophagia</taxon>
        <taxon>Cytophagales</taxon>
        <taxon>Hymenobacteraceae</taxon>
        <taxon>Hymenobacter</taxon>
    </lineage>
</organism>
<evidence type="ECO:0000256" key="9">
    <source>
        <dbReference type="RuleBase" id="RU003357"/>
    </source>
</evidence>
<name>A0A939ESL7_9BACT</name>
<evidence type="ECO:0000259" key="12">
    <source>
        <dbReference type="Pfam" id="PF07715"/>
    </source>
</evidence>
<dbReference type="Pfam" id="PF00593">
    <property type="entry name" value="TonB_dep_Rec_b-barrel"/>
    <property type="match status" value="1"/>
</dbReference>
<dbReference type="Gene3D" id="2.40.170.20">
    <property type="entry name" value="TonB-dependent receptor, beta-barrel domain"/>
    <property type="match status" value="1"/>
</dbReference>
<sequence length="1014" mass="109965">MKHPYLAKLLFLLLFVCAGFTGAFAQTGSVSGRVVDEKGEGLPGVTTLIEGTTLGNSTNMDGTFSIQNIPAGPHVLVISYVGFTTTRQPFTTVSGQNAALGNVTLNENTTLLNEAVVIGYGTQRRQDVTGSLTTVSSKDFVQGQVTNPEQLIQGKVAGVQITTGGGQPGAATTIRIRGGSSLNASNDPLIVIDGVPVDNAAVRGSANPLSLINPNDIETYTVLKDASATAIYGSRASNGVILITTKKGVSGEKLTVGVNSQTSLSRRYNSVDVLSADEFRATVGRIAPSKTSLLGSANTNWQDEIFRSAMSYDNTVSLTGAVGKLPFRASYGNLSQQGLLLTNRLIRNTGSLSLNPVLLNNTLRVNLNVKGSWIDNNFADAGAIGSALAFDPTQPVFNNNEALNGGYFEYLQSAGGVPQQNVPRNPLALLNLVRDRSTVKRSIGNLQLDYALPFLTDLHANVNVGYDITRSNGSKFVDANAASAYFNVPLDPRNTTSRGGSFNQYAQNSDNKLLETYLNYTKQLGTATRLELLAGYSYQDFQREEPAYATFLADGSLFRAAAANPFYTQYTILSYYGRANLTLKDRYIFTGTLRNDASSRFSPDNRNALFPAGSFAWRLKEESFLKDNSTFSDLKLRVGYGITGQQDVVAAAGSDYPYIQRYALNVPTAQYSYFNRTSGAYEYYSPYSPQGFNRNLKWEQTTTYNAGIDFGFLDGKLNGSVDAYYRKTKDLLAVIPIPLLTNYTNQLVSNVGSLENKGIEVNLNASPIQGERFKWDLNANGTYNINKVLSLGRQAPGFAGIENTGISGGTGTNIGIYSIGAPSSAFYVYKQVYDENGKPLQDVYADVNGDGLVNNNDRTLFKQSAPKVILGFSSNMSYDKFNLSFTLRSLLGNYVYNNVNSGNGNYQGINGSTNFVSNVTTDANFTGFSNTTQERYSSNYYIQNGSFLRMENVTLGYNVGSIFQDKGTLRLTFAVQNAFLATKYTGLDPEIFNGVDNNVYPRPRTFSFGLNIGL</sequence>
<dbReference type="InterPro" id="IPR012910">
    <property type="entry name" value="Plug_dom"/>
</dbReference>
<dbReference type="PROSITE" id="PS52016">
    <property type="entry name" value="TONB_DEPENDENT_REC_3"/>
    <property type="match status" value="1"/>
</dbReference>
<dbReference type="GO" id="GO:0009279">
    <property type="term" value="C:cell outer membrane"/>
    <property type="evidence" value="ECO:0007669"/>
    <property type="project" value="UniProtKB-SubCell"/>
</dbReference>
<dbReference type="InterPro" id="IPR008969">
    <property type="entry name" value="CarboxyPept-like_regulatory"/>
</dbReference>
<dbReference type="Pfam" id="PF07715">
    <property type="entry name" value="Plug"/>
    <property type="match status" value="1"/>
</dbReference>
<evidence type="ECO:0000256" key="3">
    <source>
        <dbReference type="ARBA" id="ARBA00022452"/>
    </source>
</evidence>
<evidence type="ECO:0000313" key="13">
    <source>
        <dbReference type="EMBL" id="MBO0356522.1"/>
    </source>
</evidence>
<evidence type="ECO:0000256" key="8">
    <source>
        <dbReference type="PROSITE-ProRule" id="PRU01360"/>
    </source>
</evidence>
<dbReference type="Proteomes" id="UP000664144">
    <property type="component" value="Unassembled WGS sequence"/>
</dbReference>
<dbReference type="AlphaFoldDB" id="A0A939ESL7"/>
<dbReference type="FunFam" id="2.170.130.10:FF:000008">
    <property type="entry name" value="SusC/RagA family TonB-linked outer membrane protein"/>
    <property type="match status" value="1"/>
</dbReference>
<dbReference type="InterPro" id="IPR000531">
    <property type="entry name" value="Beta-barrel_TonB"/>
</dbReference>
<evidence type="ECO:0000256" key="5">
    <source>
        <dbReference type="ARBA" id="ARBA00023077"/>
    </source>
</evidence>
<keyword evidence="6 8" id="KW-0472">Membrane</keyword>
<keyword evidence="4 8" id="KW-0812">Transmembrane</keyword>
<keyword evidence="10" id="KW-0732">Signal</keyword>
<dbReference type="SUPFAM" id="SSF49464">
    <property type="entry name" value="Carboxypeptidase regulatory domain-like"/>
    <property type="match status" value="1"/>
</dbReference>
<evidence type="ECO:0000256" key="7">
    <source>
        <dbReference type="ARBA" id="ARBA00023237"/>
    </source>
</evidence>
<dbReference type="NCBIfam" id="TIGR04057">
    <property type="entry name" value="SusC_RagA_signa"/>
    <property type="match status" value="1"/>
</dbReference>
<evidence type="ECO:0000256" key="1">
    <source>
        <dbReference type="ARBA" id="ARBA00004571"/>
    </source>
</evidence>